<feature type="compositionally biased region" description="Gly residues" evidence="4">
    <location>
        <begin position="1318"/>
        <end position="1332"/>
    </location>
</feature>
<feature type="compositionally biased region" description="Basic residues" evidence="4">
    <location>
        <begin position="1079"/>
        <end position="1089"/>
    </location>
</feature>
<dbReference type="InterPro" id="IPR003890">
    <property type="entry name" value="MIF4G-like_typ-3"/>
</dbReference>
<feature type="compositionally biased region" description="Polar residues" evidence="4">
    <location>
        <begin position="1252"/>
        <end position="1264"/>
    </location>
</feature>
<feature type="compositionally biased region" description="Basic and acidic residues" evidence="4">
    <location>
        <begin position="851"/>
        <end position="860"/>
    </location>
</feature>
<dbReference type="PANTHER" id="PTHR23253">
    <property type="entry name" value="EUKARYOTIC TRANSLATION INITIATION FACTOR 4 GAMMA"/>
    <property type="match status" value="1"/>
</dbReference>
<organism evidence="6 7">
    <name type="scientific">Vitrella brassicaformis (strain CCMP3155)</name>
    <dbReference type="NCBI Taxonomy" id="1169540"/>
    <lineage>
        <taxon>Eukaryota</taxon>
        <taxon>Sar</taxon>
        <taxon>Alveolata</taxon>
        <taxon>Colpodellida</taxon>
        <taxon>Vitrellaceae</taxon>
        <taxon>Vitrella</taxon>
    </lineage>
</organism>
<evidence type="ECO:0000256" key="3">
    <source>
        <dbReference type="ARBA" id="ARBA00022917"/>
    </source>
</evidence>
<dbReference type="OrthoDB" id="514777at2759"/>
<dbReference type="InParanoid" id="A0A0G4EMI7"/>
<protein>
    <recommendedName>
        <fullName evidence="5">MIF4G domain-containing protein</fullName>
    </recommendedName>
</protein>
<sequence>MLLETVWGGTVWAIIGGGTATWVAAAMMAPLAPESLEDIRARLEDIRARAPAAEVPEAPAEEQKEAEQSGGIPRFYPVDFLKSFKDQEHCQRLPDNHNIPLYLLKDHSAAATEIGEFHRAGGSRKGSFRPGGSAGGRPAAGSFGSFQRRVGFRNVRDSTAADGDSRRDDRDRDRDDADKWSRDKWRCGREDDSGWRGGRDRDRDDNKVVVGENSWVASMKKTKVEQNESEAVLRKLKGILNKLTIEKFDRLYQQILDAGITQNSEIEALVGMVFDKATTQHHFIQMYVELCVLLKDNLKAIMERGDKADGHQEGTEEDKEFRRMLLNRCQESFEKYLKPPDNLNGLTGNDYTEAYLKYKNQMLGNIKFVGQLLIERIMSANLLFECLKQLWHYGEKQGKEGEAQFECVCTFLTTIGPVYDVAKDWNRRAELQQWFHKLEEKSRDENLGIRVRCLMKDVLDLRANGWRRMVKPGMVGGPSKLRDIHRQHVEEKGEDIVLSRTNLELRGLASPSEGLLPIPSAGPKPPAVAAAASASSSRLQEASRVPSRTPGKPTSVITSRRVLKGSDLRGDRHEERRERRQRREREKEERATGNATTPTAPPTQPTAADERSTSPAAAAAAPAAGGGANQGTSPQPASAAFADEGREELIHRMRSKAKDYIKEYTFSSDLEDVTKNFADMAIPADIHRYLRPYHTHTHTHTHSRIHNTCFRVVSDLMSWIAEQNESQRAVCYPLLILLAKPSTDGSPAPLTPDAIQDGVREFAEYLDDLMLDLPKLKDIIAQDFIPTCASEDAECCVVPEDLIADLKQRCGAAGTSPYRRVVSAGDGEGRKAWADVSGNEDVLPHHHQHRGERGTPQRRDEEEEKDELYSERERGDGGGGGCQRDRPSRPPGRDGYDEYDDKRGGGGVGGYRDRGYDADSMGGRRPHPTRGGDGGHDRFSNLGRSDRARNSGYRGRDRRPSYRFGDRNRDRDRGDMTPASSVSPKSSAHGEDKPFHPVQHLHLDKPKGQIDTPASLPRQGRTASIFGTGKPRDEKEILQRKQEERAKDDPLTPASASGSASASASASAAHTHGQTSQGKPKHTHTHTHTHKEGDDDHHDHPPGQPTPPAASATAVSKPSGGGGNRWNRWKDREHQHQQHHGKTLPPGSLITPQGVVPRSHPPPPVDGSDTAGRSGLHLSPTDHGKIAETPQAEASPVTPPQLSSGGPRPSYAAVVKGESATSPSPAPPAAPIHYNTTTTTSSTTRGRGQASGAFNTSHQSSQRTPIGRGGRGGRGRGDLGYRPKQGSPSPTSSPVTADSPEPQVDGHGGREENSPAAGGAGGEGGGSGGGKEGIVRRHDELSSQNTLPTVGSISIDGKGNEHVTTASRQQADRKEGAPGKKGSKGSSGVSANNPFAALQNDDDDDD</sequence>
<keyword evidence="7" id="KW-1185">Reference proteome</keyword>
<dbReference type="SMART" id="SM00543">
    <property type="entry name" value="MIF4G"/>
    <property type="match status" value="1"/>
</dbReference>
<feature type="compositionally biased region" description="Low complexity" evidence="4">
    <location>
        <begin position="527"/>
        <end position="537"/>
    </location>
</feature>
<feature type="region of interest" description="Disordered" evidence="4">
    <location>
        <begin position="516"/>
        <end position="639"/>
    </location>
</feature>
<feature type="region of interest" description="Disordered" evidence="4">
    <location>
        <begin position="839"/>
        <end position="1406"/>
    </location>
</feature>
<dbReference type="GO" id="GO:0003743">
    <property type="term" value="F:translation initiation factor activity"/>
    <property type="evidence" value="ECO:0007669"/>
    <property type="project" value="UniProtKB-KW"/>
</dbReference>
<keyword evidence="2" id="KW-0396">Initiation factor</keyword>
<feature type="compositionally biased region" description="Basic and acidic residues" evidence="4">
    <location>
        <begin position="1090"/>
        <end position="1101"/>
    </location>
</feature>
<feature type="compositionally biased region" description="Basic and acidic residues" evidence="4">
    <location>
        <begin position="988"/>
        <end position="1008"/>
    </location>
</feature>
<accession>A0A0G4EMI7</accession>
<dbReference type="STRING" id="1169540.A0A0G4EMI7"/>
<feature type="compositionally biased region" description="Basic and acidic residues" evidence="4">
    <location>
        <begin position="163"/>
        <end position="180"/>
    </location>
</feature>
<gene>
    <name evidence="6" type="ORF">Vbra_7838</name>
</gene>
<feature type="compositionally biased region" description="Basic and acidic residues" evidence="4">
    <location>
        <begin position="1030"/>
        <end position="1050"/>
    </location>
</feature>
<dbReference type="EMBL" id="CDMY01000265">
    <property type="protein sequence ID" value="CEL98189.1"/>
    <property type="molecule type" value="Genomic_DNA"/>
</dbReference>
<evidence type="ECO:0000256" key="4">
    <source>
        <dbReference type="SAM" id="MobiDB-lite"/>
    </source>
</evidence>
<feature type="compositionally biased region" description="Basic and acidic residues" evidence="4">
    <location>
        <begin position="933"/>
        <end position="975"/>
    </location>
</feature>
<dbReference type="InterPro" id="IPR016024">
    <property type="entry name" value="ARM-type_fold"/>
</dbReference>
<feature type="compositionally biased region" description="Polar residues" evidence="4">
    <location>
        <begin position="1342"/>
        <end position="1352"/>
    </location>
</feature>
<dbReference type="VEuPathDB" id="CryptoDB:Vbra_7838"/>
<dbReference type="Proteomes" id="UP000041254">
    <property type="component" value="Unassembled WGS sequence"/>
</dbReference>
<evidence type="ECO:0000259" key="5">
    <source>
        <dbReference type="SMART" id="SM00543"/>
    </source>
</evidence>
<evidence type="ECO:0000256" key="2">
    <source>
        <dbReference type="ARBA" id="ARBA00022540"/>
    </source>
</evidence>
<reference evidence="6 7" key="1">
    <citation type="submission" date="2014-11" db="EMBL/GenBank/DDBJ databases">
        <authorList>
            <person name="Zhu J."/>
            <person name="Qi W."/>
            <person name="Song R."/>
        </authorList>
    </citation>
    <scope>NUCLEOTIDE SEQUENCE [LARGE SCALE GENOMIC DNA]</scope>
</reference>
<proteinExistence type="inferred from homology"/>
<feature type="region of interest" description="Disordered" evidence="4">
    <location>
        <begin position="51"/>
        <end position="71"/>
    </location>
</feature>
<name>A0A0G4EMI7_VITBC</name>
<dbReference type="GO" id="GO:0003729">
    <property type="term" value="F:mRNA binding"/>
    <property type="evidence" value="ECO:0007669"/>
    <property type="project" value="TreeGrafter"/>
</dbReference>
<dbReference type="GO" id="GO:0016281">
    <property type="term" value="C:eukaryotic translation initiation factor 4F complex"/>
    <property type="evidence" value="ECO:0007669"/>
    <property type="project" value="TreeGrafter"/>
</dbReference>
<evidence type="ECO:0000256" key="1">
    <source>
        <dbReference type="ARBA" id="ARBA00005775"/>
    </source>
</evidence>
<dbReference type="Pfam" id="PF02854">
    <property type="entry name" value="MIF4G"/>
    <property type="match status" value="1"/>
</dbReference>
<keyword evidence="3" id="KW-0648">Protein biosynthesis</keyword>
<dbReference type="SUPFAM" id="SSF48371">
    <property type="entry name" value="ARM repeat"/>
    <property type="match status" value="2"/>
</dbReference>
<feature type="compositionally biased region" description="Basic and acidic residues" evidence="4">
    <location>
        <begin position="867"/>
        <end position="876"/>
    </location>
</feature>
<feature type="compositionally biased region" description="Low complexity" evidence="4">
    <location>
        <begin position="1054"/>
        <end position="1069"/>
    </location>
</feature>
<feature type="compositionally biased region" description="Basic and acidic residues" evidence="4">
    <location>
        <begin position="564"/>
        <end position="591"/>
    </location>
</feature>
<feature type="compositionally biased region" description="Basic and acidic residues" evidence="4">
    <location>
        <begin position="883"/>
        <end position="904"/>
    </location>
</feature>
<evidence type="ECO:0000313" key="7">
    <source>
        <dbReference type="Proteomes" id="UP000041254"/>
    </source>
</evidence>
<dbReference type="Gene3D" id="1.25.40.180">
    <property type="match status" value="2"/>
</dbReference>
<feature type="compositionally biased region" description="Low complexity" evidence="4">
    <location>
        <begin position="128"/>
        <end position="146"/>
    </location>
</feature>
<comment type="similarity">
    <text evidence="1">Belongs to the eukaryotic initiation factor 4G family.</text>
</comment>
<feature type="compositionally biased region" description="Polar residues" evidence="4">
    <location>
        <begin position="1286"/>
        <end position="1296"/>
    </location>
</feature>
<feature type="domain" description="MIF4G" evidence="5">
    <location>
        <begin position="233"/>
        <end position="465"/>
    </location>
</feature>
<dbReference type="PANTHER" id="PTHR23253:SF9">
    <property type="entry name" value="EUKARYOTIC TRANSLATION INITIATION FACTOR 4 GAMMA 2"/>
    <property type="match status" value="1"/>
</dbReference>
<feature type="region of interest" description="Disordered" evidence="4">
    <location>
        <begin position="117"/>
        <end position="180"/>
    </location>
</feature>
<evidence type="ECO:0000313" key="6">
    <source>
        <dbReference type="EMBL" id="CEL98189.1"/>
    </source>
</evidence>